<dbReference type="Pfam" id="PF14748">
    <property type="entry name" value="P5CR_dimer"/>
    <property type="match status" value="1"/>
</dbReference>
<evidence type="ECO:0000256" key="4">
    <source>
        <dbReference type="ARBA" id="ARBA00022605"/>
    </source>
</evidence>
<feature type="binding site" evidence="11">
    <location>
        <begin position="70"/>
        <end position="73"/>
    </location>
    <ligand>
        <name>NADP(+)</name>
        <dbReference type="ChEBI" id="CHEBI:58349"/>
    </ligand>
</feature>
<comment type="pathway">
    <text evidence="9 12">Amino-acid biosynthesis; L-proline biosynthesis; L-proline from L-glutamate 5-semialdehyde: step 1/1.</text>
</comment>
<evidence type="ECO:0000259" key="13">
    <source>
        <dbReference type="Pfam" id="PF03807"/>
    </source>
</evidence>
<keyword evidence="4 9" id="KW-0028">Amino-acid biosynthesis</keyword>
<dbReference type="Proteomes" id="UP000223596">
    <property type="component" value="Unassembled WGS sequence"/>
</dbReference>
<dbReference type="AlphaFoldDB" id="A0AB36TJ26"/>
<keyword evidence="7 9" id="KW-0560">Oxidoreductase</keyword>
<protein>
    <recommendedName>
        <fullName evidence="9 10">Pyrroline-5-carboxylate reductase</fullName>
        <shortName evidence="9">P5C reductase</shortName>
        <shortName evidence="9">P5CR</shortName>
        <ecNumber evidence="9 10">1.5.1.2</ecNumber>
    </recommendedName>
    <alternativeName>
        <fullName evidence="9">PCA reductase</fullName>
    </alternativeName>
</protein>
<evidence type="ECO:0000256" key="3">
    <source>
        <dbReference type="ARBA" id="ARBA00022490"/>
    </source>
</evidence>
<dbReference type="PANTHER" id="PTHR11645:SF0">
    <property type="entry name" value="PYRROLINE-5-CARBOXYLATE REDUCTASE 3"/>
    <property type="match status" value="1"/>
</dbReference>
<dbReference type="InterPro" id="IPR053790">
    <property type="entry name" value="P5CR-like_CS"/>
</dbReference>
<dbReference type="FunFam" id="3.40.50.720:FF:000190">
    <property type="entry name" value="Pyrroline-5-carboxylate reductase"/>
    <property type="match status" value="1"/>
</dbReference>
<dbReference type="Gene3D" id="1.10.3730.10">
    <property type="entry name" value="ProC C-terminal domain-like"/>
    <property type="match status" value="1"/>
</dbReference>
<dbReference type="InterPro" id="IPR036291">
    <property type="entry name" value="NAD(P)-bd_dom_sf"/>
</dbReference>
<dbReference type="EMBL" id="PDBW01000001">
    <property type="protein sequence ID" value="PFH02830.1"/>
    <property type="molecule type" value="Genomic_DNA"/>
</dbReference>
<dbReference type="InterPro" id="IPR028939">
    <property type="entry name" value="P5C_Rdtase_cat_N"/>
</dbReference>
<evidence type="ECO:0000256" key="1">
    <source>
        <dbReference type="ARBA" id="ARBA00004496"/>
    </source>
</evidence>
<dbReference type="GO" id="GO:0005737">
    <property type="term" value="C:cytoplasm"/>
    <property type="evidence" value="ECO:0007669"/>
    <property type="project" value="UniProtKB-SubCell"/>
</dbReference>
<dbReference type="GO" id="GO:0004735">
    <property type="term" value="F:pyrroline-5-carboxylate reductase activity"/>
    <property type="evidence" value="ECO:0007669"/>
    <property type="project" value="UniProtKB-UniRule"/>
</dbReference>
<dbReference type="InterPro" id="IPR000304">
    <property type="entry name" value="Pyrroline-COOH_reductase"/>
</dbReference>
<dbReference type="NCBIfam" id="TIGR00112">
    <property type="entry name" value="proC"/>
    <property type="match status" value="1"/>
</dbReference>
<dbReference type="RefSeq" id="WP_003516657.1">
    <property type="nucleotide sequence ID" value="NZ_CP013828.1"/>
</dbReference>
<evidence type="ECO:0000256" key="11">
    <source>
        <dbReference type="PIRSR" id="PIRSR000193-1"/>
    </source>
</evidence>
<dbReference type="Gene3D" id="3.40.50.720">
    <property type="entry name" value="NAD(P)-binding Rossmann-like Domain"/>
    <property type="match status" value="1"/>
</dbReference>
<dbReference type="Pfam" id="PF03807">
    <property type="entry name" value="F420_oxidored"/>
    <property type="match status" value="1"/>
</dbReference>
<feature type="binding site" evidence="11">
    <location>
        <begin position="8"/>
        <end position="13"/>
    </location>
    <ligand>
        <name>NADP(+)</name>
        <dbReference type="ChEBI" id="CHEBI:58349"/>
    </ligand>
</feature>
<evidence type="ECO:0000256" key="12">
    <source>
        <dbReference type="RuleBase" id="RU003903"/>
    </source>
</evidence>
<comment type="catalytic activity">
    <reaction evidence="9 12">
        <text>L-proline + NADP(+) = (S)-1-pyrroline-5-carboxylate + NADPH + 2 H(+)</text>
        <dbReference type="Rhea" id="RHEA:14109"/>
        <dbReference type="ChEBI" id="CHEBI:15378"/>
        <dbReference type="ChEBI" id="CHEBI:17388"/>
        <dbReference type="ChEBI" id="CHEBI:57783"/>
        <dbReference type="ChEBI" id="CHEBI:58349"/>
        <dbReference type="ChEBI" id="CHEBI:60039"/>
        <dbReference type="EC" id="1.5.1.2"/>
    </reaction>
</comment>
<dbReference type="FunFam" id="1.10.3730.10:FF:000001">
    <property type="entry name" value="Pyrroline-5-carboxylate reductase"/>
    <property type="match status" value="1"/>
</dbReference>
<evidence type="ECO:0000256" key="7">
    <source>
        <dbReference type="ARBA" id="ARBA00023002"/>
    </source>
</evidence>
<evidence type="ECO:0000313" key="16">
    <source>
        <dbReference type="Proteomes" id="UP000223596"/>
    </source>
</evidence>
<proteinExistence type="inferred from homology"/>
<keyword evidence="3 9" id="KW-0963">Cytoplasm</keyword>
<dbReference type="InterPro" id="IPR029036">
    <property type="entry name" value="P5CR_dimer"/>
</dbReference>
<comment type="catalytic activity">
    <reaction evidence="9">
        <text>L-proline + NAD(+) = (S)-1-pyrroline-5-carboxylate + NADH + 2 H(+)</text>
        <dbReference type="Rhea" id="RHEA:14105"/>
        <dbReference type="ChEBI" id="CHEBI:15378"/>
        <dbReference type="ChEBI" id="CHEBI:17388"/>
        <dbReference type="ChEBI" id="CHEBI:57540"/>
        <dbReference type="ChEBI" id="CHEBI:57945"/>
        <dbReference type="ChEBI" id="CHEBI:60039"/>
        <dbReference type="EC" id="1.5.1.2"/>
    </reaction>
</comment>
<comment type="caution">
    <text evidence="15">The sequence shown here is derived from an EMBL/GenBank/DDBJ whole genome shotgun (WGS) entry which is preliminary data.</text>
</comment>
<organism evidence="15 16">
    <name type="scientific">Acetivibrio thermocellus AD2</name>
    <dbReference type="NCBI Taxonomy" id="1138384"/>
    <lineage>
        <taxon>Bacteria</taxon>
        <taxon>Bacillati</taxon>
        <taxon>Bacillota</taxon>
        <taxon>Clostridia</taxon>
        <taxon>Eubacteriales</taxon>
        <taxon>Oscillospiraceae</taxon>
        <taxon>Acetivibrio</taxon>
    </lineage>
</organism>
<evidence type="ECO:0000256" key="5">
    <source>
        <dbReference type="ARBA" id="ARBA00022650"/>
    </source>
</evidence>
<evidence type="ECO:0000256" key="10">
    <source>
        <dbReference type="NCBIfam" id="TIGR00112"/>
    </source>
</evidence>
<dbReference type="GO" id="GO:0055129">
    <property type="term" value="P:L-proline biosynthetic process"/>
    <property type="evidence" value="ECO:0007669"/>
    <property type="project" value="UniProtKB-UniRule"/>
</dbReference>
<evidence type="ECO:0000313" key="15">
    <source>
        <dbReference type="EMBL" id="PFH02830.1"/>
    </source>
</evidence>
<dbReference type="InterPro" id="IPR008927">
    <property type="entry name" value="6-PGluconate_DH-like_C_sf"/>
</dbReference>
<dbReference type="PROSITE" id="PS00521">
    <property type="entry name" value="P5CR"/>
    <property type="match status" value="1"/>
</dbReference>
<dbReference type="HAMAP" id="MF_01925">
    <property type="entry name" value="P5C_reductase"/>
    <property type="match status" value="1"/>
</dbReference>
<comment type="function">
    <text evidence="8 9">Catalyzes the reduction of 1-pyrroline-5-carboxylate (PCA) to L-proline.</text>
</comment>
<keyword evidence="5 9" id="KW-0641">Proline biosynthesis</keyword>
<dbReference type="EC" id="1.5.1.2" evidence="9 10"/>
<gene>
    <name evidence="9" type="primary">proC</name>
    <name evidence="15" type="ORF">M972_111618</name>
</gene>
<reference evidence="15 16" key="1">
    <citation type="submission" date="2017-09" db="EMBL/GenBank/DDBJ databases">
        <title>Evaluation of Pacific Biosciences Sequencing Technology to Finishing C. thermocellum Genome Sequences.</title>
        <authorList>
            <person name="Brown S."/>
        </authorList>
    </citation>
    <scope>NUCLEOTIDE SEQUENCE [LARGE SCALE GENOMIC DNA]</scope>
    <source>
        <strain evidence="15 16">AD2</strain>
    </source>
</reference>
<dbReference type="PANTHER" id="PTHR11645">
    <property type="entry name" value="PYRROLINE-5-CARBOXYLATE REDUCTASE"/>
    <property type="match status" value="1"/>
</dbReference>
<dbReference type="GeneID" id="35805688"/>
<evidence type="ECO:0000259" key="14">
    <source>
        <dbReference type="Pfam" id="PF14748"/>
    </source>
</evidence>
<dbReference type="SUPFAM" id="SSF51735">
    <property type="entry name" value="NAD(P)-binding Rossmann-fold domains"/>
    <property type="match status" value="1"/>
</dbReference>
<evidence type="ECO:0000256" key="8">
    <source>
        <dbReference type="ARBA" id="ARBA00058118"/>
    </source>
</evidence>
<keyword evidence="6 9" id="KW-0521">NADP</keyword>
<accession>A0AB36TJ26</accession>
<feature type="domain" description="Pyrroline-5-carboxylate reductase dimerisation" evidence="14">
    <location>
        <begin position="162"/>
        <end position="265"/>
    </location>
</feature>
<name>A0AB36TJ26_ACETH</name>
<evidence type="ECO:0000256" key="6">
    <source>
        <dbReference type="ARBA" id="ARBA00022857"/>
    </source>
</evidence>
<evidence type="ECO:0000256" key="9">
    <source>
        <dbReference type="HAMAP-Rule" id="MF_01925"/>
    </source>
</evidence>
<dbReference type="PIRSF" id="PIRSF000193">
    <property type="entry name" value="Pyrrol-5-carb_rd"/>
    <property type="match status" value="1"/>
</dbReference>
<sequence length="271" mass="29479">MSNRIGFIGAGNMGGAMITSIAQSGIIPAENILVFDVDRDKLSVLREKTGITITDSALETVRKSDIIILAVKPNMVKAVLNDIKPAVDNNKILVSVAVGIPIKFYKEMLGENIKFIRTMPNTPALVGEGMTLMCCDKNVDEKEAEQVKKIFECFGKVEFLEEKLMSEVTAVTSSSPAYVFMFIEAMADAAVLSGIPRNLAYKLSAQAVLGAAKMVLETGKHPGELKDQVCSPAGTTIEAVRSLEKNRFRYAIIEAMSECTKKALEIGKMYD</sequence>
<evidence type="ECO:0000256" key="2">
    <source>
        <dbReference type="ARBA" id="ARBA00005525"/>
    </source>
</evidence>
<feature type="domain" description="Pyrroline-5-carboxylate reductase catalytic N-terminal" evidence="13">
    <location>
        <begin position="4"/>
        <end position="99"/>
    </location>
</feature>
<comment type="subcellular location">
    <subcellularLocation>
        <location evidence="1 9">Cytoplasm</location>
    </subcellularLocation>
</comment>
<comment type="similarity">
    <text evidence="2 9 12">Belongs to the pyrroline-5-carboxylate reductase family.</text>
</comment>
<dbReference type="SUPFAM" id="SSF48179">
    <property type="entry name" value="6-phosphogluconate dehydrogenase C-terminal domain-like"/>
    <property type="match status" value="1"/>
</dbReference>